<gene>
    <name evidence="1" type="ORF">FCM35_KLT20121</name>
</gene>
<dbReference type="Proteomes" id="UP000623129">
    <property type="component" value="Unassembled WGS sequence"/>
</dbReference>
<name>A0A833RIH7_9POAL</name>
<accession>A0A833RIH7</accession>
<evidence type="ECO:0000313" key="2">
    <source>
        <dbReference type="Proteomes" id="UP000623129"/>
    </source>
</evidence>
<reference evidence="1" key="1">
    <citation type="submission" date="2020-01" db="EMBL/GenBank/DDBJ databases">
        <title>Genome sequence of Kobresia littledalei, the first chromosome-level genome in the family Cyperaceae.</title>
        <authorList>
            <person name="Qu G."/>
        </authorList>
    </citation>
    <scope>NUCLEOTIDE SEQUENCE</scope>
    <source>
        <strain evidence="1">C.B.Clarke</strain>
        <tissue evidence="1">Leaf</tissue>
    </source>
</reference>
<comment type="caution">
    <text evidence="1">The sequence shown here is derived from an EMBL/GenBank/DDBJ whole genome shotgun (WGS) entry which is preliminary data.</text>
</comment>
<protein>
    <submittedName>
        <fullName evidence="1">Uncharacterized protein</fullName>
    </submittedName>
</protein>
<sequence>MIRALKKLKIWSKIKRKKAPKSKQASTHNQRPCKRTCCNCSSCKSNYTSPPWLVAPSAPPLISSLYDDVGPSNSGGTGTTSYQQYFVPSPVYNVVPSAIPTDKINIAIAIGIFA</sequence>
<dbReference type="EMBL" id="SWLB01000008">
    <property type="protein sequence ID" value="KAF3335614.1"/>
    <property type="molecule type" value="Genomic_DNA"/>
</dbReference>
<organism evidence="1 2">
    <name type="scientific">Carex littledalei</name>
    <dbReference type="NCBI Taxonomy" id="544730"/>
    <lineage>
        <taxon>Eukaryota</taxon>
        <taxon>Viridiplantae</taxon>
        <taxon>Streptophyta</taxon>
        <taxon>Embryophyta</taxon>
        <taxon>Tracheophyta</taxon>
        <taxon>Spermatophyta</taxon>
        <taxon>Magnoliopsida</taxon>
        <taxon>Liliopsida</taxon>
        <taxon>Poales</taxon>
        <taxon>Cyperaceae</taxon>
        <taxon>Cyperoideae</taxon>
        <taxon>Cariceae</taxon>
        <taxon>Carex</taxon>
        <taxon>Carex subgen. Euthyceras</taxon>
    </lineage>
</organism>
<evidence type="ECO:0000313" key="1">
    <source>
        <dbReference type="EMBL" id="KAF3335614.1"/>
    </source>
</evidence>
<dbReference type="AlphaFoldDB" id="A0A833RIH7"/>
<proteinExistence type="predicted"/>
<keyword evidence="2" id="KW-1185">Reference proteome</keyword>